<proteinExistence type="predicted"/>
<sequence>MQTDVRILGGLPVTIDFTMQGAEPDVGIMLDYVEDWFVSHINSKTCKKSPDWLYNRIQSRKGEEDRILEACYEAAKGWQDDYYED</sequence>
<gene>
    <name evidence="1" type="ORF">UFOVP40_19</name>
</gene>
<organism evidence="1">
    <name type="scientific">uncultured Caudovirales phage</name>
    <dbReference type="NCBI Taxonomy" id="2100421"/>
    <lineage>
        <taxon>Viruses</taxon>
        <taxon>Duplodnaviria</taxon>
        <taxon>Heunggongvirae</taxon>
        <taxon>Uroviricota</taxon>
        <taxon>Caudoviricetes</taxon>
        <taxon>Peduoviridae</taxon>
        <taxon>Maltschvirus</taxon>
        <taxon>Maltschvirus maltsch</taxon>
    </lineage>
</organism>
<name>A0A6J5KQQ8_9CAUD</name>
<accession>A0A6J5KQQ8</accession>
<protein>
    <submittedName>
        <fullName evidence="1">Uncharacterized protein</fullName>
    </submittedName>
</protein>
<reference evidence="1" key="1">
    <citation type="submission" date="2020-04" db="EMBL/GenBank/DDBJ databases">
        <authorList>
            <person name="Chiriac C."/>
            <person name="Salcher M."/>
            <person name="Ghai R."/>
            <person name="Kavagutti S V."/>
        </authorList>
    </citation>
    <scope>NUCLEOTIDE SEQUENCE</scope>
</reference>
<evidence type="ECO:0000313" key="1">
    <source>
        <dbReference type="EMBL" id="CAB4123333.1"/>
    </source>
</evidence>
<dbReference type="EMBL" id="LR796170">
    <property type="protein sequence ID" value="CAB4123333.1"/>
    <property type="molecule type" value="Genomic_DNA"/>
</dbReference>